<evidence type="ECO:0000256" key="1">
    <source>
        <dbReference type="SAM" id="Phobius"/>
    </source>
</evidence>
<evidence type="ECO:0000313" key="3">
    <source>
        <dbReference type="Proteomes" id="UP000001514"/>
    </source>
</evidence>
<keyword evidence="1" id="KW-1133">Transmembrane helix</keyword>
<dbReference type="FunCoup" id="D8SX50">
    <property type="interactions" value="232"/>
</dbReference>
<dbReference type="OMA" id="WRKGGYQ"/>
<dbReference type="Proteomes" id="UP000001514">
    <property type="component" value="Unassembled WGS sequence"/>
</dbReference>
<dbReference type="PANTHER" id="PTHR32251:SF23">
    <property type="entry name" value="3-OXO-5-ALPHA-STEROID 4-DEHYDROGENASE (DUF1295)"/>
    <property type="match status" value="1"/>
</dbReference>
<keyword evidence="1" id="KW-0812">Transmembrane</keyword>
<protein>
    <submittedName>
        <fullName evidence="2">Uncharacterized protein</fullName>
    </submittedName>
</protein>
<reference evidence="2 3" key="1">
    <citation type="journal article" date="2011" name="Science">
        <title>The Selaginella genome identifies genetic changes associated with the evolution of vascular plants.</title>
        <authorList>
            <person name="Banks J.A."/>
            <person name="Nishiyama T."/>
            <person name="Hasebe M."/>
            <person name="Bowman J.L."/>
            <person name="Gribskov M."/>
            <person name="dePamphilis C."/>
            <person name="Albert V.A."/>
            <person name="Aono N."/>
            <person name="Aoyama T."/>
            <person name="Ambrose B.A."/>
            <person name="Ashton N.W."/>
            <person name="Axtell M.J."/>
            <person name="Barker E."/>
            <person name="Barker M.S."/>
            <person name="Bennetzen J.L."/>
            <person name="Bonawitz N.D."/>
            <person name="Chapple C."/>
            <person name="Cheng C."/>
            <person name="Correa L.G."/>
            <person name="Dacre M."/>
            <person name="DeBarry J."/>
            <person name="Dreyer I."/>
            <person name="Elias M."/>
            <person name="Engstrom E.M."/>
            <person name="Estelle M."/>
            <person name="Feng L."/>
            <person name="Finet C."/>
            <person name="Floyd S.K."/>
            <person name="Frommer W.B."/>
            <person name="Fujita T."/>
            <person name="Gramzow L."/>
            <person name="Gutensohn M."/>
            <person name="Harholt J."/>
            <person name="Hattori M."/>
            <person name="Heyl A."/>
            <person name="Hirai T."/>
            <person name="Hiwatashi Y."/>
            <person name="Ishikawa M."/>
            <person name="Iwata M."/>
            <person name="Karol K.G."/>
            <person name="Koehler B."/>
            <person name="Kolukisaoglu U."/>
            <person name="Kubo M."/>
            <person name="Kurata T."/>
            <person name="Lalonde S."/>
            <person name="Li K."/>
            <person name="Li Y."/>
            <person name="Litt A."/>
            <person name="Lyons E."/>
            <person name="Manning G."/>
            <person name="Maruyama T."/>
            <person name="Michael T.P."/>
            <person name="Mikami K."/>
            <person name="Miyazaki S."/>
            <person name="Morinaga S."/>
            <person name="Murata T."/>
            <person name="Mueller-Roeber B."/>
            <person name="Nelson D.R."/>
            <person name="Obara M."/>
            <person name="Oguri Y."/>
            <person name="Olmstead R.G."/>
            <person name="Onodera N."/>
            <person name="Petersen B.L."/>
            <person name="Pils B."/>
            <person name="Prigge M."/>
            <person name="Rensing S.A."/>
            <person name="Riano-Pachon D.M."/>
            <person name="Roberts A.W."/>
            <person name="Sato Y."/>
            <person name="Scheller H.V."/>
            <person name="Schulz B."/>
            <person name="Schulz C."/>
            <person name="Shakirov E.V."/>
            <person name="Shibagaki N."/>
            <person name="Shinohara N."/>
            <person name="Shippen D.E."/>
            <person name="Soerensen I."/>
            <person name="Sotooka R."/>
            <person name="Sugimoto N."/>
            <person name="Sugita M."/>
            <person name="Sumikawa N."/>
            <person name="Tanurdzic M."/>
            <person name="Theissen G."/>
            <person name="Ulvskov P."/>
            <person name="Wakazuki S."/>
            <person name="Weng J.K."/>
            <person name="Willats W.W."/>
            <person name="Wipf D."/>
            <person name="Wolf P.G."/>
            <person name="Yang L."/>
            <person name="Zimmer A.D."/>
            <person name="Zhu Q."/>
            <person name="Mitros T."/>
            <person name="Hellsten U."/>
            <person name="Loque D."/>
            <person name="Otillar R."/>
            <person name="Salamov A."/>
            <person name="Schmutz J."/>
            <person name="Shapiro H."/>
            <person name="Lindquist E."/>
            <person name="Lucas S."/>
            <person name="Rokhsar D."/>
            <person name="Grigoriev I.V."/>
        </authorList>
    </citation>
    <scope>NUCLEOTIDE SEQUENCE [LARGE SCALE GENOMIC DNA]</scope>
</reference>
<feature type="transmembrane region" description="Helical" evidence="1">
    <location>
        <begin position="6"/>
        <end position="26"/>
    </location>
</feature>
<accession>D8SX50</accession>
<dbReference type="KEGG" id="smo:SELMODRAFT_127051"/>
<feature type="transmembrane region" description="Helical" evidence="1">
    <location>
        <begin position="46"/>
        <end position="74"/>
    </location>
</feature>
<dbReference type="OrthoDB" id="201504at2759"/>
<feature type="transmembrane region" description="Helical" evidence="1">
    <location>
        <begin position="196"/>
        <end position="216"/>
    </location>
</feature>
<name>D8SX50_SELML</name>
<feature type="transmembrane region" description="Helical" evidence="1">
    <location>
        <begin position="268"/>
        <end position="290"/>
    </location>
</feature>
<organism evidence="3">
    <name type="scientific">Selaginella moellendorffii</name>
    <name type="common">Spikemoss</name>
    <dbReference type="NCBI Taxonomy" id="88036"/>
    <lineage>
        <taxon>Eukaryota</taxon>
        <taxon>Viridiplantae</taxon>
        <taxon>Streptophyta</taxon>
        <taxon>Embryophyta</taxon>
        <taxon>Tracheophyta</taxon>
        <taxon>Lycopodiopsida</taxon>
        <taxon>Selaginellales</taxon>
        <taxon>Selaginellaceae</taxon>
        <taxon>Selaginella</taxon>
    </lineage>
</organism>
<feature type="transmembrane region" description="Helical" evidence="1">
    <location>
        <begin position="86"/>
        <end position="102"/>
    </location>
</feature>
<dbReference type="InParanoid" id="D8SX50"/>
<evidence type="ECO:0000313" key="2">
    <source>
        <dbReference type="EMBL" id="EFJ11023.1"/>
    </source>
</evidence>
<dbReference type="PROSITE" id="PS50244">
    <property type="entry name" value="S5A_REDUCTASE"/>
    <property type="match status" value="1"/>
</dbReference>
<dbReference type="Gramene" id="EFJ11023">
    <property type="protein sequence ID" value="EFJ11023"/>
    <property type="gene ID" value="SELMODRAFT_127051"/>
</dbReference>
<dbReference type="Gene3D" id="1.20.120.1630">
    <property type="match status" value="1"/>
</dbReference>
<dbReference type="HOGENOM" id="CLU_043418_3_0_1"/>
<proteinExistence type="predicted"/>
<dbReference type="eggNOG" id="KOG4650">
    <property type="taxonomic scope" value="Eukaryota"/>
</dbReference>
<dbReference type="PANTHER" id="PTHR32251">
    <property type="entry name" value="3-OXO-5-ALPHA-STEROID 4-DEHYDROGENASE"/>
    <property type="match status" value="1"/>
</dbReference>
<keyword evidence="3" id="KW-1185">Reference proteome</keyword>
<keyword evidence="1" id="KW-0472">Membrane</keyword>
<dbReference type="EMBL" id="GL377650">
    <property type="protein sequence ID" value="EFJ11023.1"/>
    <property type="molecule type" value="Genomic_DNA"/>
</dbReference>
<dbReference type="InterPro" id="IPR010721">
    <property type="entry name" value="UstE-like"/>
</dbReference>
<gene>
    <name evidence="2" type="ORF">SELMODRAFT_127051</name>
</gene>
<dbReference type="Pfam" id="PF06966">
    <property type="entry name" value="DUF1295"/>
    <property type="match status" value="1"/>
</dbReference>
<feature type="transmembrane region" description="Helical" evidence="1">
    <location>
        <begin position="157"/>
        <end position="184"/>
    </location>
</feature>
<dbReference type="AlphaFoldDB" id="D8SX50"/>
<dbReference type="GO" id="GO:0016020">
    <property type="term" value="C:membrane"/>
    <property type="evidence" value="ECO:0000318"/>
    <property type="project" value="GO_Central"/>
</dbReference>
<sequence length="325" mass="36953">MGGNSGVASLVLLPTIVAYAWILYGCPPPLPSPSPSPPPPVARKSLSVWSAAAHPLLLLNAFFFVNVNVVFWIISLVQGSTWLIDPYWAFLPVLITHFLAAHPSAKSDPVRSRVVTALVWVWSARITHSYFRREDWKLGAREDWRFAEMRERFGRHWWWISFFAVYVSQQVLLVGICLPVYAVFQSQLPWHHLIDTTIAMLCVAGISIACIADTQLHSFVSSNKLRRERGAQPVAVLDEGLWRYSRHPNYFGEQLWWWGLAMFGSRLGFSWTMLGAVINSACLACVTVMVERRMLAKESRAAAYRSYQRQTSVSIPWPKLSRFTD</sequence>